<organism evidence="2 3">
    <name type="scientific">Hungatella hathewayi</name>
    <dbReference type="NCBI Taxonomy" id="154046"/>
    <lineage>
        <taxon>Bacteria</taxon>
        <taxon>Bacillati</taxon>
        <taxon>Bacillota</taxon>
        <taxon>Clostridia</taxon>
        <taxon>Lachnospirales</taxon>
        <taxon>Lachnospiraceae</taxon>
        <taxon>Hungatella</taxon>
    </lineage>
</organism>
<dbReference type="PROSITE" id="PS51782">
    <property type="entry name" value="LYSM"/>
    <property type="match status" value="1"/>
</dbReference>
<dbReference type="Proteomes" id="UP000261111">
    <property type="component" value="Unassembled WGS sequence"/>
</dbReference>
<dbReference type="EMBL" id="QVIA01000009">
    <property type="protein sequence ID" value="RGC32447.1"/>
    <property type="molecule type" value="Genomic_DNA"/>
</dbReference>
<dbReference type="Pfam" id="PF01476">
    <property type="entry name" value="LysM"/>
    <property type="match status" value="1"/>
</dbReference>
<evidence type="ECO:0000313" key="2">
    <source>
        <dbReference type="EMBL" id="RGC32447.1"/>
    </source>
</evidence>
<sequence>MLVLFIATVFIVFAACALFGNLLISAHEKHSEQPVNFKYYKSIEIQPGDTLWDIAEEYITEDYSSVSEYIMVLKEMNSLSTDDIQAGQNLMITYNDTEFRDK</sequence>
<dbReference type="InterPro" id="IPR018392">
    <property type="entry name" value="LysM"/>
</dbReference>
<dbReference type="SMART" id="SM00257">
    <property type="entry name" value="LysM"/>
    <property type="match status" value="1"/>
</dbReference>
<dbReference type="CDD" id="cd00118">
    <property type="entry name" value="LysM"/>
    <property type="match status" value="1"/>
</dbReference>
<evidence type="ECO:0000313" key="3">
    <source>
        <dbReference type="Proteomes" id="UP000261111"/>
    </source>
</evidence>
<proteinExistence type="predicted"/>
<dbReference type="InterPro" id="IPR036779">
    <property type="entry name" value="LysM_dom_sf"/>
</dbReference>
<accession>A0A3E2WWX5</accession>
<gene>
    <name evidence="2" type="ORF">DWX41_09735</name>
</gene>
<dbReference type="SUPFAM" id="SSF54106">
    <property type="entry name" value="LysM domain"/>
    <property type="match status" value="1"/>
</dbReference>
<feature type="domain" description="LysM" evidence="1">
    <location>
        <begin position="41"/>
        <end position="92"/>
    </location>
</feature>
<protein>
    <submittedName>
        <fullName evidence="2">LysM peptidoglycan-binding domain-containing protein</fullName>
    </submittedName>
</protein>
<dbReference type="AlphaFoldDB" id="A0A3E2WWX5"/>
<dbReference type="Gene3D" id="3.10.350.10">
    <property type="entry name" value="LysM domain"/>
    <property type="match status" value="1"/>
</dbReference>
<reference evidence="2 3" key="1">
    <citation type="submission" date="2018-08" db="EMBL/GenBank/DDBJ databases">
        <title>A genome reference for cultivated species of the human gut microbiota.</title>
        <authorList>
            <person name="Zou Y."/>
            <person name="Xue W."/>
            <person name="Luo G."/>
        </authorList>
    </citation>
    <scope>NUCLEOTIDE SEQUENCE [LARGE SCALE GENOMIC DNA]</scope>
    <source>
        <strain evidence="2 3">AF19-21</strain>
    </source>
</reference>
<evidence type="ECO:0000259" key="1">
    <source>
        <dbReference type="PROSITE" id="PS51782"/>
    </source>
</evidence>
<name>A0A3E2WWX5_9FIRM</name>
<comment type="caution">
    <text evidence="2">The sequence shown here is derived from an EMBL/GenBank/DDBJ whole genome shotgun (WGS) entry which is preliminary data.</text>
</comment>